<dbReference type="Gene3D" id="1.20.1250.20">
    <property type="entry name" value="MFS general substrate transporter like domains"/>
    <property type="match status" value="1"/>
</dbReference>
<keyword evidence="2" id="KW-0813">Transport</keyword>
<name>A0ABZ2MHD3_9MICO</name>
<feature type="transmembrane region" description="Helical" evidence="7">
    <location>
        <begin position="105"/>
        <end position="124"/>
    </location>
</feature>
<gene>
    <name evidence="9" type="ORF">V1351_15565</name>
</gene>
<evidence type="ECO:0000259" key="8">
    <source>
        <dbReference type="PROSITE" id="PS50850"/>
    </source>
</evidence>
<feature type="transmembrane region" description="Helical" evidence="7">
    <location>
        <begin position="235"/>
        <end position="254"/>
    </location>
</feature>
<keyword evidence="10" id="KW-1185">Reference proteome</keyword>
<protein>
    <submittedName>
        <fullName evidence="9">MFS transporter</fullName>
    </submittedName>
</protein>
<feature type="transmembrane region" description="Helical" evidence="7">
    <location>
        <begin position="130"/>
        <end position="153"/>
    </location>
</feature>
<dbReference type="EMBL" id="CP144913">
    <property type="protein sequence ID" value="WXB76340.1"/>
    <property type="molecule type" value="Genomic_DNA"/>
</dbReference>
<feature type="transmembrane region" description="Helical" evidence="7">
    <location>
        <begin position="414"/>
        <end position="433"/>
    </location>
</feature>
<dbReference type="SUPFAM" id="SSF103473">
    <property type="entry name" value="MFS general substrate transporter"/>
    <property type="match status" value="1"/>
</dbReference>
<keyword evidence="3" id="KW-1003">Cell membrane</keyword>
<evidence type="ECO:0000256" key="5">
    <source>
        <dbReference type="ARBA" id="ARBA00022989"/>
    </source>
</evidence>
<evidence type="ECO:0000256" key="4">
    <source>
        <dbReference type="ARBA" id="ARBA00022692"/>
    </source>
</evidence>
<evidence type="ECO:0000256" key="6">
    <source>
        <dbReference type="ARBA" id="ARBA00023136"/>
    </source>
</evidence>
<feature type="transmembrane region" description="Helical" evidence="7">
    <location>
        <begin position="38"/>
        <end position="62"/>
    </location>
</feature>
<dbReference type="PROSITE" id="PS50850">
    <property type="entry name" value="MFS"/>
    <property type="match status" value="1"/>
</dbReference>
<keyword evidence="4 7" id="KW-0812">Transmembrane</keyword>
<dbReference type="Proteomes" id="UP001382727">
    <property type="component" value="Chromosome"/>
</dbReference>
<accession>A0ABZ2MHD3</accession>
<feature type="transmembrane region" description="Helical" evidence="7">
    <location>
        <begin position="351"/>
        <end position="372"/>
    </location>
</feature>
<dbReference type="InterPro" id="IPR036259">
    <property type="entry name" value="MFS_trans_sf"/>
</dbReference>
<dbReference type="CDD" id="cd17321">
    <property type="entry name" value="MFS_MMR_MDR_like"/>
    <property type="match status" value="1"/>
</dbReference>
<evidence type="ECO:0000313" key="9">
    <source>
        <dbReference type="EMBL" id="WXB76340.1"/>
    </source>
</evidence>
<reference evidence="9 10" key="1">
    <citation type="submission" date="2024-02" db="EMBL/GenBank/DDBJ databases">
        <title>Janibacter sp. nov., isolated from gut of marine sandworm.</title>
        <authorList>
            <person name="Kim B."/>
            <person name="Jun M.O."/>
            <person name="Shin N.-R."/>
        </authorList>
    </citation>
    <scope>NUCLEOTIDE SEQUENCE [LARGE SCALE GENOMIC DNA]</scope>
    <source>
        <strain evidence="9 10">A1S7</strain>
    </source>
</reference>
<dbReference type="InterPro" id="IPR020846">
    <property type="entry name" value="MFS_dom"/>
</dbReference>
<feature type="transmembrane region" description="Helical" evidence="7">
    <location>
        <begin position="463"/>
        <end position="482"/>
    </location>
</feature>
<evidence type="ECO:0000256" key="1">
    <source>
        <dbReference type="ARBA" id="ARBA00004651"/>
    </source>
</evidence>
<organism evidence="9 10">
    <name type="scientific">Janibacter alittae</name>
    <dbReference type="NCBI Taxonomy" id="3115209"/>
    <lineage>
        <taxon>Bacteria</taxon>
        <taxon>Bacillati</taxon>
        <taxon>Actinomycetota</taxon>
        <taxon>Actinomycetes</taxon>
        <taxon>Micrococcales</taxon>
        <taxon>Intrasporangiaceae</taxon>
        <taxon>Janibacter</taxon>
    </lineage>
</organism>
<dbReference type="InterPro" id="IPR011701">
    <property type="entry name" value="MFS"/>
</dbReference>
<dbReference type="PANTHER" id="PTHR42718">
    <property type="entry name" value="MAJOR FACILITATOR SUPERFAMILY MULTIDRUG TRANSPORTER MFSC"/>
    <property type="match status" value="1"/>
</dbReference>
<feature type="transmembrane region" description="Helical" evidence="7">
    <location>
        <begin position="266"/>
        <end position="285"/>
    </location>
</feature>
<evidence type="ECO:0000256" key="2">
    <source>
        <dbReference type="ARBA" id="ARBA00022448"/>
    </source>
</evidence>
<dbReference type="Pfam" id="PF07690">
    <property type="entry name" value="MFS_1"/>
    <property type="match status" value="2"/>
</dbReference>
<dbReference type="PANTHER" id="PTHR42718:SF46">
    <property type="entry name" value="BLR6921 PROTEIN"/>
    <property type="match status" value="1"/>
</dbReference>
<proteinExistence type="predicted"/>
<dbReference type="RefSeq" id="WP_338749219.1">
    <property type="nucleotide sequence ID" value="NZ_CP144913.1"/>
</dbReference>
<evidence type="ECO:0000313" key="10">
    <source>
        <dbReference type="Proteomes" id="UP001382727"/>
    </source>
</evidence>
<feature type="transmembrane region" description="Helical" evidence="7">
    <location>
        <begin position="384"/>
        <end position="402"/>
    </location>
</feature>
<feature type="transmembrane region" description="Helical" evidence="7">
    <location>
        <begin position="165"/>
        <end position="182"/>
    </location>
</feature>
<sequence length="511" mass="52248">MIDELWHIFMVRRYHHSMLGFDTTARTPRADMKPGTSVVVAMACAAEFMVVMDASIIAIATPSIGSDLQMSPGALSWVVNAYVLMFAGGMLVGGRLGDLFGLRRVFILATIVFAGASLVAGLASEGWQLLAARAVQGMGGAALAPVSLALISATLPEGPARSRAVGLWTAVGIAGGAVGNVVGGTLTQLADWRWVFWLNVPLGVLAVVAAAIVLQAPTSAQRKDPAGTRARRLDLQGAALATVGLVIASWAISGTDLISSGALSSGWPRFGALAIGSLLLIAFVWSQRRPTTTPVQEGTGTMPVDPLLPLGLFAHRGISSGTVTMLLAGATLMPMWFYISLLMQNTLGYNPLRAGLGFLPHATVTALIGAGLAPRLMDRVSARVLVLCGCLIAAAGFAWQAFTAGPPTSGDAGTYLSVILGPAIVISVGGGLLNTPLTTAILAGASPNDSGAVSGLLNTTKQVGAAIGLAALTALLATTGPADYRPAFIAMAALMTLATASSMLLPATKTE</sequence>
<feature type="transmembrane region" description="Helical" evidence="7">
    <location>
        <begin position="488"/>
        <end position="507"/>
    </location>
</feature>
<feature type="domain" description="Major facilitator superfamily (MFS) profile" evidence="8">
    <location>
        <begin position="39"/>
        <end position="510"/>
    </location>
</feature>
<evidence type="ECO:0000256" key="7">
    <source>
        <dbReference type="SAM" id="Phobius"/>
    </source>
</evidence>
<feature type="transmembrane region" description="Helical" evidence="7">
    <location>
        <begin position="194"/>
        <end position="214"/>
    </location>
</feature>
<feature type="transmembrane region" description="Helical" evidence="7">
    <location>
        <begin position="74"/>
        <end position="93"/>
    </location>
</feature>
<keyword evidence="6 7" id="KW-0472">Membrane</keyword>
<keyword evidence="5 7" id="KW-1133">Transmembrane helix</keyword>
<evidence type="ECO:0000256" key="3">
    <source>
        <dbReference type="ARBA" id="ARBA00022475"/>
    </source>
</evidence>
<feature type="transmembrane region" description="Helical" evidence="7">
    <location>
        <begin position="318"/>
        <end position="339"/>
    </location>
</feature>
<comment type="subcellular location">
    <subcellularLocation>
        <location evidence="1">Cell membrane</location>
        <topology evidence="1">Multi-pass membrane protein</topology>
    </subcellularLocation>
</comment>
<dbReference type="Gene3D" id="1.20.1720.10">
    <property type="entry name" value="Multidrug resistance protein D"/>
    <property type="match status" value="1"/>
</dbReference>